<reference evidence="3 4" key="1">
    <citation type="submission" date="2021-03" db="EMBL/GenBank/DDBJ databases">
        <title>Genomic Encyclopedia of Type Strains, Phase IV (KMG-IV): sequencing the most valuable type-strain genomes for metagenomic binning, comparative biology and taxonomic classification.</title>
        <authorList>
            <person name="Goeker M."/>
        </authorList>
    </citation>
    <scope>NUCLEOTIDE SEQUENCE [LARGE SCALE GENOMIC DNA]</scope>
    <source>
        <strain evidence="3 4">DSM 1289</strain>
    </source>
</reference>
<evidence type="ECO:0000313" key="4">
    <source>
        <dbReference type="Proteomes" id="UP000767291"/>
    </source>
</evidence>
<dbReference type="EMBL" id="JAGGJX010000002">
    <property type="protein sequence ID" value="MBP1855182.1"/>
    <property type="molecule type" value="Genomic_DNA"/>
</dbReference>
<keyword evidence="1" id="KW-0812">Transmembrane</keyword>
<comment type="caution">
    <text evidence="3">The sequence shown here is derived from an EMBL/GenBank/DDBJ whole genome shotgun (WGS) entry which is preliminary data.</text>
</comment>
<dbReference type="CDD" id="cd14360">
    <property type="entry name" value="UBA_NAC_like_bac"/>
    <property type="match status" value="1"/>
</dbReference>
<keyword evidence="1" id="KW-1133">Transmembrane helix</keyword>
<evidence type="ECO:0000313" key="3">
    <source>
        <dbReference type="EMBL" id="MBP1855182.1"/>
    </source>
</evidence>
<dbReference type="Pfam" id="PF14242">
    <property type="entry name" value="DUF4342"/>
    <property type="match status" value="1"/>
</dbReference>
<accession>A0ABS4EB66</accession>
<sequence>MITLEMIDELRKRVDVSFEDAKEALEQNNGDILESIIYLEKNKNIRNSNRGFKDLNDFKNEFKKGFDDYKGYGNKHNTGETLTGITRWIKKVVKVGNRNHVVIKKEDKIVMNIPLTFLAIGTVFAFYIVIPLLLLALFTGHKINFVGEDVEKTSVNEYSSKVGDTVNDIKVELRK</sequence>
<name>A0ABS4EB66_9FIRM</name>
<proteinExistence type="predicted"/>
<evidence type="ECO:0000256" key="1">
    <source>
        <dbReference type="SAM" id="Phobius"/>
    </source>
</evidence>
<feature type="domain" description="DUF4342" evidence="2">
    <location>
        <begin position="82"/>
        <end position="145"/>
    </location>
</feature>
<protein>
    <recommendedName>
        <fullName evidence="2">DUF4342 domain-containing protein</fullName>
    </recommendedName>
</protein>
<dbReference type="Gene3D" id="1.10.8.10">
    <property type="entry name" value="DNA helicase RuvA subunit, C-terminal domain"/>
    <property type="match status" value="1"/>
</dbReference>
<keyword evidence="4" id="KW-1185">Reference proteome</keyword>
<keyword evidence="1" id="KW-0472">Membrane</keyword>
<feature type="transmembrane region" description="Helical" evidence="1">
    <location>
        <begin position="115"/>
        <end position="138"/>
    </location>
</feature>
<dbReference type="Proteomes" id="UP000767291">
    <property type="component" value="Unassembled WGS sequence"/>
</dbReference>
<dbReference type="RefSeq" id="WP_027701258.1">
    <property type="nucleotide sequence ID" value="NZ_BAAACS010000002.1"/>
</dbReference>
<dbReference type="InterPro" id="IPR025642">
    <property type="entry name" value="DUF4342"/>
</dbReference>
<organism evidence="3 4">
    <name type="scientific">Metaclostridioides mangenotii</name>
    <dbReference type="NCBI Taxonomy" id="1540"/>
    <lineage>
        <taxon>Bacteria</taxon>
        <taxon>Bacillati</taxon>
        <taxon>Bacillota</taxon>
        <taxon>Clostridia</taxon>
        <taxon>Peptostreptococcales</taxon>
        <taxon>Peptostreptococcaceae</taxon>
        <taxon>Metaclostridioides</taxon>
    </lineage>
</organism>
<dbReference type="InterPro" id="IPR009060">
    <property type="entry name" value="UBA-like_sf"/>
</dbReference>
<dbReference type="SUPFAM" id="SSF46934">
    <property type="entry name" value="UBA-like"/>
    <property type="match status" value="1"/>
</dbReference>
<evidence type="ECO:0000259" key="2">
    <source>
        <dbReference type="Pfam" id="PF14242"/>
    </source>
</evidence>
<gene>
    <name evidence="3" type="ORF">J2Z43_001575</name>
</gene>